<evidence type="ECO:0000256" key="12">
    <source>
        <dbReference type="PIRSR" id="PIRSR000445-3"/>
    </source>
</evidence>
<evidence type="ECO:0000256" key="3">
    <source>
        <dbReference type="ARBA" id="ARBA00012970"/>
    </source>
</evidence>
<comment type="catalytic activity">
    <reaction evidence="7 9 14">
        <text>(S)-4-amino-5-oxopentanoate + tRNA(Glu) + NADP(+) = L-glutamyl-tRNA(Glu) + NADPH + H(+)</text>
        <dbReference type="Rhea" id="RHEA:12344"/>
        <dbReference type="Rhea" id="RHEA-COMP:9663"/>
        <dbReference type="Rhea" id="RHEA-COMP:9680"/>
        <dbReference type="ChEBI" id="CHEBI:15378"/>
        <dbReference type="ChEBI" id="CHEBI:57501"/>
        <dbReference type="ChEBI" id="CHEBI:57783"/>
        <dbReference type="ChEBI" id="CHEBI:58349"/>
        <dbReference type="ChEBI" id="CHEBI:78442"/>
        <dbReference type="ChEBI" id="CHEBI:78520"/>
        <dbReference type="EC" id="1.2.1.70"/>
    </reaction>
</comment>
<dbReference type="InterPro" id="IPR018214">
    <property type="entry name" value="GluRdtase_CS"/>
</dbReference>
<dbReference type="NCBIfam" id="TIGR01035">
    <property type="entry name" value="hemA"/>
    <property type="match status" value="1"/>
</dbReference>
<evidence type="ECO:0000256" key="8">
    <source>
        <dbReference type="ARBA" id="ARBA00068659"/>
    </source>
</evidence>
<dbReference type="AlphaFoldDB" id="A0A2T3J6H9"/>
<keyword evidence="4 9" id="KW-0521">NADP</keyword>
<comment type="pathway">
    <text evidence="1 9 14">Porphyrin-containing compound metabolism; protoporphyrin-IX biosynthesis; 5-aminolevulinate from L-glutamyl-tRNA(Glu): step 1/2.</text>
</comment>
<dbReference type="UniPathway" id="UPA00251">
    <property type="reaction ID" value="UER00316"/>
</dbReference>
<dbReference type="EMBL" id="PYMJ01000055">
    <property type="protein sequence ID" value="PSU43637.1"/>
    <property type="molecule type" value="Genomic_DNA"/>
</dbReference>
<dbReference type="Gene3D" id="3.30.460.30">
    <property type="entry name" value="Glutamyl-tRNA reductase, N-terminal domain"/>
    <property type="match status" value="1"/>
</dbReference>
<evidence type="ECO:0000256" key="9">
    <source>
        <dbReference type="HAMAP-Rule" id="MF_00087"/>
    </source>
</evidence>
<dbReference type="InterPro" id="IPR000343">
    <property type="entry name" value="4pyrrol_synth_GluRdtase"/>
</dbReference>
<organism evidence="18 19">
    <name type="scientific">Photobacterium frigidiphilum</name>
    <dbReference type="NCBI Taxonomy" id="264736"/>
    <lineage>
        <taxon>Bacteria</taxon>
        <taxon>Pseudomonadati</taxon>
        <taxon>Pseudomonadota</taxon>
        <taxon>Gammaproteobacteria</taxon>
        <taxon>Vibrionales</taxon>
        <taxon>Vibrionaceae</taxon>
        <taxon>Photobacterium</taxon>
    </lineage>
</organism>
<dbReference type="HAMAP" id="MF_00087">
    <property type="entry name" value="Glu_tRNA_reductase"/>
    <property type="match status" value="1"/>
</dbReference>
<dbReference type="Pfam" id="PF00745">
    <property type="entry name" value="GlutR_dimer"/>
    <property type="match status" value="1"/>
</dbReference>
<gene>
    <name evidence="9" type="primary">hemA</name>
    <name evidence="18" type="ORF">C9J12_27850</name>
</gene>
<dbReference type="FunFam" id="3.40.50.720:FF:000031">
    <property type="entry name" value="Glutamyl-tRNA reductase"/>
    <property type="match status" value="1"/>
</dbReference>
<evidence type="ECO:0000256" key="5">
    <source>
        <dbReference type="ARBA" id="ARBA00023002"/>
    </source>
</evidence>
<dbReference type="InterPro" id="IPR006151">
    <property type="entry name" value="Shikm_DH/Glu-tRNA_Rdtase"/>
</dbReference>
<feature type="site" description="Important for activity" evidence="9 13">
    <location>
        <position position="97"/>
    </location>
</feature>
<dbReference type="Proteomes" id="UP000240987">
    <property type="component" value="Unassembled WGS sequence"/>
</dbReference>
<comment type="similarity">
    <text evidence="2 9 14">Belongs to the glutamyl-tRNA reductase family.</text>
</comment>
<evidence type="ECO:0000256" key="6">
    <source>
        <dbReference type="ARBA" id="ARBA00023244"/>
    </source>
</evidence>
<dbReference type="Gene3D" id="3.40.50.720">
    <property type="entry name" value="NAD(P)-binding Rossmann-like Domain"/>
    <property type="match status" value="1"/>
</dbReference>
<feature type="domain" description="Glutamyl-tRNA reductase N-terminal" evidence="17">
    <location>
        <begin position="6"/>
        <end position="154"/>
    </location>
</feature>
<dbReference type="InterPro" id="IPR036453">
    <property type="entry name" value="GluRdtase_dimer_dom_sf"/>
</dbReference>
<dbReference type="RefSeq" id="WP_107246270.1">
    <property type="nucleotide sequence ID" value="NZ_PYMJ01000055.1"/>
</dbReference>
<comment type="domain">
    <text evidence="9">Possesses an unusual extended V-shaped dimeric structure with each monomer consisting of three distinct domains arranged along a curved 'spinal' alpha-helix. The N-terminal catalytic domain specifically recognizes the glutamate moiety of the substrate. The second domain is the NADPH-binding domain, and the third C-terminal domain is responsible for dimerization.</text>
</comment>
<dbReference type="InterPro" id="IPR015895">
    <property type="entry name" value="4pyrrol_synth_GluRdtase_N"/>
</dbReference>
<dbReference type="PANTHER" id="PTHR43013:SF1">
    <property type="entry name" value="GLUTAMYL-TRNA REDUCTASE"/>
    <property type="match status" value="1"/>
</dbReference>
<evidence type="ECO:0000256" key="14">
    <source>
        <dbReference type="RuleBase" id="RU000584"/>
    </source>
</evidence>
<dbReference type="GO" id="GO:0050661">
    <property type="term" value="F:NADP binding"/>
    <property type="evidence" value="ECO:0007669"/>
    <property type="project" value="InterPro"/>
</dbReference>
<dbReference type="GO" id="GO:0008883">
    <property type="term" value="F:glutamyl-tRNA reductase activity"/>
    <property type="evidence" value="ECO:0007669"/>
    <property type="project" value="UniProtKB-UniRule"/>
</dbReference>
<feature type="binding site" evidence="9 11">
    <location>
        <begin position="112"/>
        <end position="114"/>
    </location>
    <ligand>
        <name>substrate</name>
    </ligand>
</feature>
<dbReference type="GO" id="GO:0019353">
    <property type="term" value="P:protoporphyrinogen IX biosynthetic process from glutamate"/>
    <property type="evidence" value="ECO:0007669"/>
    <property type="project" value="TreeGrafter"/>
</dbReference>
<evidence type="ECO:0000313" key="19">
    <source>
        <dbReference type="Proteomes" id="UP000240987"/>
    </source>
</evidence>
<dbReference type="CDD" id="cd05213">
    <property type="entry name" value="NAD_bind_Glutamyl_tRNA_reduct"/>
    <property type="match status" value="1"/>
</dbReference>
<comment type="function">
    <text evidence="9">Catalyzes the NADPH-dependent reduction of glutamyl-tRNA(Glu) to glutamate 1-semialdehyde (GSA).</text>
</comment>
<feature type="binding site" evidence="9 11">
    <location>
        <begin position="49"/>
        <end position="52"/>
    </location>
    <ligand>
        <name>substrate</name>
    </ligand>
</feature>
<dbReference type="PANTHER" id="PTHR43013">
    <property type="entry name" value="GLUTAMYL-TRNA REDUCTASE"/>
    <property type="match status" value="1"/>
</dbReference>
<protein>
    <recommendedName>
        <fullName evidence="8 9">Glutamyl-tRNA reductase</fullName>
        <shortName evidence="9">GluTR</shortName>
        <ecNumber evidence="3 9">1.2.1.70</ecNumber>
    </recommendedName>
</protein>
<feature type="active site" description="Nucleophile" evidence="9 10">
    <location>
        <position position="50"/>
    </location>
</feature>
<dbReference type="FunFam" id="3.30.460.30:FF:000001">
    <property type="entry name" value="Glutamyl-tRNA reductase"/>
    <property type="match status" value="1"/>
</dbReference>
<feature type="binding site" evidence="9 12">
    <location>
        <begin position="187"/>
        <end position="192"/>
    </location>
    <ligand>
        <name>NADP(+)</name>
        <dbReference type="ChEBI" id="CHEBI:58349"/>
    </ligand>
</feature>
<dbReference type="InterPro" id="IPR036343">
    <property type="entry name" value="GluRdtase_N_sf"/>
</dbReference>
<feature type="binding site" evidence="9 11">
    <location>
        <position position="118"/>
    </location>
    <ligand>
        <name>substrate</name>
    </ligand>
</feature>
<evidence type="ECO:0000256" key="10">
    <source>
        <dbReference type="PIRSR" id="PIRSR000445-1"/>
    </source>
</evidence>
<dbReference type="SUPFAM" id="SSF69075">
    <property type="entry name" value="Glutamyl tRNA-reductase dimerization domain"/>
    <property type="match status" value="1"/>
</dbReference>
<evidence type="ECO:0000256" key="4">
    <source>
        <dbReference type="ARBA" id="ARBA00022857"/>
    </source>
</evidence>
<dbReference type="InterPro" id="IPR036291">
    <property type="entry name" value="NAD(P)-bd_dom_sf"/>
</dbReference>
<proteinExistence type="inferred from homology"/>
<dbReference type="Pfam" id="PF05201">
    <property type="entry name" value="GlutR_N"/>
    <property type="match status" value="1"/>
</dbReference>
<dbReference type="OrthoDB" id="110209at2"/>
<evidence type="ECO:0000259" key="15">
    <source>
        <dbReference type="Pfam" id="PF00745"/>
    </source>
</evidence>
<feature type="binding site" evidence="9 11">
    <location>
        <position position="107"/>
    </location>
    <ligand>
        <name>substrate</name>
    </ligand>
</feature>
<evidence type="ECO:0000256" key="7">
    <source>
        <dbReference type="ARBA" id="ARBA00047464"/>
    </source>
</evidence>
<evidence type="ECO:0000259" key="16">
    <source>
        <dbReference type="Pfam" id="PF01488"/>
    </source>
</evidence>
<evidence type="ECO:0000256" key="11">
    <source>
        <dbReference type="PIRSR" id="PIRSR000445-2"/>
    </source>
</evidence>
<accession>A0A2T3J6H9</accession>
<comment type="subunit">
    <text evidence="9">Homodimer.</text>
</comment>
<sequence length="420" mass="46167">MTLLALGINHNTASVDLREKVAFSPDKLKEALQQLESHPEVTSSIIVSTCNRTEVYCDVTHSGPGVMIDWLAKFHQLSAEEILPSLYFHEEQAAARHLMRVACGLDSLVLGEPQILGQVKQSYSSSQEYDAIHGTLEKLFHKTFTVAKRVRTETDIGGNAVSVAYAACTLAKQIFESLSDATVLLVGAGETIELVSRHLVEQGCNKLIVANRTKERAANLAEEFGAEVIGLPEIPEHLHRADIVISSTASPLPIVGKGMVEKAIKARRHQPMLFVDIAVPRDVEAEVGDLNDVYLYTVDDLHSIIEKNREQRKVAAIQAEAIISEESAAFMSWLRSLEAVDSIRQYRCLADDIKNDMLSRSLQAIANGVAPEKVLVELSNKLTNKLIHAPTRAMQQAAHNGEPEKLSVIRETLGLDSIKD</sequence>
<feature type="domain" description="Quinate/shikimate 5-dehydrogenase/glutamyl-tRNA reductase" evidence="16">
    <location>
        <begin position="170"/>
        <end position="304"/>
    </location>
</feature>
<dbReference type="SUPFAM" id="SSF69742">
    <property type="entry name" value="Glutamyl tRNA-reductase catalytic, N-terminal domain"/>
    <property type="match status" value="1"/>
</dbReference>
<reference evidence="18 19" key="1">
    <citation type="submission" date="2018-01" db="EMBL/GenBank/DDBJ databases">
        <title>Whole genome sequencing of Histamine producing bacteria.</title>
        <authorList>
            <person name="Butler K."/>
        </authorList>
    </citation>
    <scope>NUCLEOTIDE SEQUENCE [LARGE SCALE GENOMIC DNA]</scope>
    <source>
        <strain evidence="18 19">JCM 12947</strain>
    </source>
</reference>
<dbReference type="SUPFAM" id="SSF51735">
    <property type="entry name" value="NAD(P)-binding Rossmann-fold domains"/>
    <property type="match status" value="1"/>
</dbReference>
<comment type="caution">
    <text evidence="18">The sequence shown here is derived from an EMBL/GenBank/DDBJ whole genome shotgun (WGS) entry which is preliminary data.</text>
</comment>
<keyword evidence="5 9" id="KW-0560">Oxidoreductase</keyword>
<dbReference type="Pfam" id="PF01488">
    <property type="entry name" value="Shikimate_DH"/>
    <property type="match status" value="1"/>
</dbReference>
<evidence type="ECO:0000259" key="17">
    <source>
        <dbReference type="Pfam" id="PF05201"/>
    </source>
</evidence>
<dbReference type="EC" id="1.2.1.70" evidence="3 9"/>
<name>A0A2T3J6H9_9GAMM</name>
<dbReference type="InterPro" id="IPR015896">
    <property type="entry name" value="4pyrrol_synth_GluRdtase_dimer"/>
</dbReference>
<keyword evidence="19" id="KW-1185">Reference proteome</keyword>
<evidence type="ECO:0000256" key="1">
    <source>
        <dbReference type="ARBA" id="ARBA00005059"/>
    </source>
</evidence>
<dbReference type="PROSITE" id="PS00747">
    <property type="entry name" value="GLUTR"/>
    <property type="match status" value="1"/>
</dbReference>
<evidence type="ECO:0000256" key="13">
    <source>
        <dbReference type="PIRSR" id="PIRSR000445-4"/>
    </source>
</evidence>
<feature type="domain" description="Tetrapyrrole biosynthesis glutamyl-tRNA reductase dimerisation" evidence="15">
    <location>
        <begin position="318"/>
        <end position="414"/>
    </location>
</feature>
<dbReference type="PIRSF" id="PIRSF000445">
    <property type="entry name" value="4pyrrol_synth_GluRdtase"/>
    <property type="match status" value="1"/>
</dbReference>
<comment type="miscellaneous">
    <text evidence="9">During catalysis, the active site Cys acts as a nucleophile attacking the alpha-carbonyl group of tRNA-bound glutamate with the formation of a thioester intermediate between enzyme and glutamate, and the concomitant release of tRNA(Glu). The thioester intermediate is finally reduced by direct hydride transfer from NADPH, to form the product GSA.</text>
</comment>
<keyword evidence="6 9" id="KW-0627">Porphyrin biosynthesis</keyword>
<evidence type="ECO:0000313" key="18">
    <source>
        <dbReference type="EMBL" id="PSU43637.1"/>
    </source>
</evidence>
<evidence type="ECO:0000256" key="2">
    <source>
        <dbReference type="ARBA" id="ARBA00005916"/>
    </source>
</evidence>